<dbReference type="PROSITE" id="PS51462">
    <property type="entry name" value="NUDIX"/>
    <property type="match status" value="1"/>
</dbReference>
<comment type="pathway">
    <text evidence="2">Isoprenoid biosynthesis; dimethylallyl diphosphate biosynthesis; dimethylallyl diphosphate from isopentenyl diphosphate: step 1/1.</text>
</comment>
<dbReference type="PANTHER" id="PTHR10885:SF0">
    <property type="entry name" value="ISOPENTENYL-DIPHOSPHATE DELTA-ISOMERASE"/>
    <property type="match status" value="1"/>
</dbReference>
<dbReference type="EMBL" id="GL349473">
    <property type="protein sequence ID" value="KNC52490.1"/>
    <property type="molecule type" value="Genomic_DNA"/>
</dbReference>
<dbReference type="eggNOG" id="KOG0142">
    <property type="taxonomic scope" value="Eukaryota"/>
</dbReference>
<dbReference type="InterPro" id="IPR011876">
    <property type="entry name" value="IsopentenylPP_isomerase_typ1"/>
</dbReference>
<dbReference type="Pfam" id="PF00293">
    <property type="entry name" value="NUDIX"/>
    <property type="match status" value="1"/>
</dbReference>
<keyword evidence="6 9" id="KW-0413">Isomerase</keyword>
<feature type="region of interest" description="Disordered" evidence="7">
    <location>
        <begin position="487"/>
        <end position="506"/>
    </location>
</feature>
<organism evidence="9 10">
    <name type="scientific">Thecamonas trahens ATCC 50062</name>
    <dbReference type="NCBI Taxonomy" id="461836"/>
    <lineage>
        <taxon>Eukaryota</taxon>
        <taxon>Apusozoa</taxon>
        <taxon>Apusomonadida</taxon>
        <taxon>Apusomonadidae</taxon>
        <taxon>Thecamonas</taxon>
    </lineage>
</organism>
<evidence type="ECO:0000256" key="4">
    <source>
        <dbReference type="ARBA" id="ARBA00012057"/>
    </source>
</evidence>
<accession>A0A0L0DJU3</accession>
<feature type="domain" description="Nudix hydrolase" evidence="8">
    <location>
        <begin position="829"/>
        <end position="984"/>
    </location>
</feature>
<dbReference type="CDD" id="cd02885">
    <property type="entry name" value="NUDIX_IPP_Isomerase"/>
    <property type="match status" value="1"/>
</dbReference>
<feature type="region of interest" description="Disordered" evidence="7">
    <location>
        <begin position="649"/>
        <end position="720"/>
    </location>
</feature>
<feature type="compositionally biased region" description="Low complexity" evidence="7">
    <location>
        <begin position="659"/>
        <end position="671"/>
    </location>
</feature>
<dbReference type="PANTHER" id="PTHR10885">
    <property type="entry name" value="ISOPENTENYL-DIPHOSPHATE DELTA-ISOMERASE"/>
    <property type="match status" value="1"/>
</dbReference>
<feature type="compositionally biased region" description="Low complexity" evidence="7">
    <location>
        <begin position="20"/>
        <end position="45"/>
    </location>
</feature>
<dbReference type="FunFam" id="3.90.79.10:FF:000025">
    <property type="entry name" value="isopentenyl-diphosphate Delta-isomerase I"/>
    <property type="match status" value="1"/>
</dbReference>
<keyword evidence="5" id="KW-0414">Isoprene biosynthesis</keyword>
<dbReference type="GeneID" id="25566828"/>
<feature type="region of interest" description="Disordered" evidence="7">
    <location>
        <begin position="20"/>
        <end position="53"/>
    </location>
</feature>
<evidence type="ECO:0000256" key="5">
    <source>
        <dbReference type="ARBA" id="ARBA00023229"/>
    </source>
</evidence>
<dbReference type="GO" id="GO:0009240">
    <property type="term" value="P:isopentenyl diphosphate biosynthetic process"/>
    <property type="evidence" value="ECO:0007669"/>
    <property type="project" value="TreeGrafter"/>
</dbReference>
<dbReference type="Gene3D" id="3.90.79.10">
    <property type="entry name" value="Nucleoside Triphosphate Pyrophosphohydrolase"/>
    <property type="match status" value="1"/>
</dbReference>
<evidence type="ECO:0000256" key="6">
    <source>
        <dbReference type="ARBA" id="ARBA00023235"/>
    </source>
</evidence>
<feature type="compositionally biased region" description="Low complexity" evidence="7">
    <location>
        <begin position="571"/>
        <end position="587"/>
    </location>
</feature>
<gene>
    <name evidence="9" type="ORF">AMSG_08047</name>
</gene>
<comment type="function">
    <text evidence="1">Catalyzes the 1,3-allylic rearrangement of the homoallylic substrate isopentenyl (IPP) to its highly electrophilic allylic isomer, dimethylallyl diphosphate (DMAPP).</text>
</comment>
<evidence type="ECO:0000256" key="7">
    <source>
        <dbReference type="SAM" id="MobiDB-lite"/>
    </source>
</evidence>
<evidence type="ECO:0000256" key="1">
    <source>
        <dbReference type="ARBA" id="ARBA00003951"/>
    </source>
</evidence>
<dbReference type="GO" id="GO:0005829">
    <property type="term" value="C:cytosol"/>
    <property type="evidence" value="ECO:0007669"/>
    <property type="project" value="UniProtKB-ARBA"/>
</dbReference>
<dbReference type="InterPro" id="IPR000086">
    <property type="entry name" value="NUDIX_hydrolase_dom"/>
</dbReference>
<name>A0A0L0DJU3_THETB</name>
<dbReference type="GO" id="GO:0004452">
    <property type="term" value="F:isopentenyl-diphosphate delta-isomerase activity"/>
    <property type="evidence" value="ECO:0007669"/>
    <property type="project" value="UniProtKB-EC"/>
</dbReference>
<dbReference type="SUPFAM" id="SSF55811">
    <property type="entry name" value="Nudix"/>
    <property type="match status" value="1"/>
</dbReference>
<dbReference type="Proteomes" id="UP000054408">
    <property type="component" value="Unassembled WGS sequence"/>
</dbReference>
<dbReference type="OrthoDB" id="510307at2759"/>
<evidence type="ECO:0000256" key="2">
    <source>
        <dbReference type="ARBA" id="ARBA00004826"/>
    </source>
</evidence>
<dbReference type="NCBIfam" id="TIGR02150">
    <property type="entry name" value="IPP_isom_1"/>
    <property type="match status" value="1"/>
</dbReference>
<keyword evidence="10" id="KW-1185">Reference proteome</keyword>
<evidence type="ECO:0000256" key="3">
    <source>
        <dbReference type="ARBA" id="ARBA00007579"/>
    </source>
</evidence>
<dbReference type="InterPro" id="IPR015797">
    <property type="entry name" value="NUDIX_hydrolase-like_dom_sf"/>
</dbReference>
<dbReference type="EC" id="5.3.3.2" evidence="4"/>
<comment type="similarity">
    <text evidence="3">Belongs to the IPP isomerase type 1 family.</text>
</comment>
<feature type="region of interest" description="Disordered" evidence="7">
    <location>
        <begin position="72"/>
        <end position="125"/>
    </location>
</feature>
<dbReference type="RefSeq" id="XP_013755287.1">
    <property type="nucleotide sequence ID" value="XM_013899833.1"/>
</dbReference>
<dbReference type="AlphaFoldDB" id="A0A0L0DJU3"/>
<dbReference type="GO" id="GO:0050992">
    <property type="term" value="P:dimethylallyl diphosphate biosynthetic process"/>
    <property type="evidence" value="ECO:0007669"/>
    <property type="project" value="UniProtKB-UniPathway"/>
</dbReference>
<feature type="compositionally biased region" description="Basic and acidic residues" evidence="7">
    <location>
        <begin position="333"/>
        <end position="344"/>
    </location>
</feature>
<dbReference type="UniPathway" id="UPA00059">
    <property type="reaction ID" value="UER00104"/>
</dbReference>
<feature type="region of interest" description="Disordered" evidence="7">
    <location>
        <begin position="143"/>
        <end position="379"/>
    </location>
</feature>
<reference evidence="9 10" key="1">
    <citation type="submission" date="2010-05" db="EMBL/GenBank/DDBJ databases">
        <title>The Genome Sequence of Thecamonas trahens ATCC 50062.</title>
        <authorList>
            <consortium name="The Broad Institute Genome Sequencing Platform"/>
            <person name="Russ C."/>
            <person name="Cuomo C."/>
            <person name="Shea T."/>
            <person name="Young S.K."/>
            <person name="Zeng Q."/>
            <person name="Koehrsen M."/>
            <person name="Haas B."/>
            <person name="Borodovsky M."/>
            <person name="Guigo R."/>
            <person name="Alvarado L."/>
            <person name="Berlin A."/>
            <person name="Bochicchio J."/>
            <person name="Borenstein D."/>
            <person name="Chapman S."/>
            <person name="Chen Z."/>
            <person name="Freedman E."/>
            <person name="Gellesch M."/>
            <person name="Goldberg J."/>
            <person name="Griggs A."/>
            <person name="Gujja S."/>
            <person name="Heilman E."/>
            <person name="Heiman D."/>
            <person name="Hepburn T."/>
            <person name="Howarth C."/>
            <person name="Jen D."/>
            <person name="Larson L."/>
            <person name="Mehta T."/>
            <person name="Park D."/>
            <person name="Pearson M."/>
            <person name="Roberts A."/>
            <person name="Saif S."/>
            <person name="Shenoy N."/>
            <person name="Sisk P."/>
            <person name="Stolte C."/>
            <person name="Sykes S."/>
            <person name="Thomson T."/>
            <person name="Walk T."/>
            <person name="White J."/>
            <person name="Yandava C."/>
            <person name="Burger G."/>
            <person name="Gray M.W."/>
            <person name="Holland P.W.H."/>
            <person name="King N."/>
            <person name="Lang F.B.F."/>
            <person name="Roger A.J."/>
            <person name="Ruiz-Trillo I."/>
            <person name="Lander E."/>
            <person name="Nusbaum C."/>
        </authorList>
    </citation>
    <scope>NUCLEOTIDE SEQUENCE [LARGE SCALE GENOMIC DNA]</scope>
    <source>
        <strain evidence="9 10">ATCC 50062</strain>
    </source>
</reference>
<sequence length="1019" mass="108831">MESEPSMDFLASPVLAAHHTPASSSASLAATRRSSPSAASLASASNSDLFSEHVGGDENASVSFLGEQLPAAARRGGGRATGKTTRDDSVSLFDLPSVASISAINGGGESPPRPPSSLLHNSVAYSPPSSKFKAFEEKLNKLREAERGLAQRPAAPSPAPKAPLLESAASETGISLRRHPRTVLRPDQRPPSPPVVPMLRPSLVTETRATSMRLDGSAKAKAATDTLDTPKEAQLGDPYARKVGPKHLPAPPKHLAMVHAPPTFGTARVDSSGQPRKLDKARARGKASESESASLFQLPRSGLLHPPANEGTGGSTVAALAKAEARSQASSPARRERVYRDEPRLAFSPSGKTRQRMPNMRPAPSVTASVASRGQPSASELVASWSAELQKETKTRTDVFKAPNLLTSLPSVFDRAGEKASSAPPAPAATARATVSSTLGFAPPVIAPQPRTVTTRSSRRPSQARPGVGGAPPPPPTYQARIRAQLAAGGRPQTSSGLMPPAPPPLFDAVNAALGVSRADGAKTARSTESDLAKLHNDFLRKLDSGPFAAETVKIKKRSVIGGKLGGGIMSSRPASSAAPQRARTSSPVKRALVSAFKSPALIKQAETDAHFRGARDLTTAFTQPRHVAASSDSKGVANAYGALGNRTRALPSWDPPQARSSVAASSAARTRTSRSRPHTSGGTARTVFEPPSRSKLLEERLDRPYPTGTSRSGTGAATSRKYRVPVSAIASRVSSAFAASTVSTTTQSSSRMPRSRVPLTSRYSPQHKIKSLGLLMSEVDVLAAGDYDEVQKELMAEECILLDEADNVVGKESKKTCHLNTVIEEKGLLHRAFSVFLFNSEGKLLLQQRADEKITFPGYWTNTCCSHPLYREAELADDGDALGVKRAAIRKLEHELGIPAEEVPLEAFHWLTRLHYKAASDGLWGEHEIDYILMCQLDIDTIKPVANEVKDIRYVSKDELVELLAQADADESGELKITPWFRLVVDNFLLPKWWDQLDNLESVMDKETIHRLGPGFDN</sequence>
<proteinExistence type="inferred from homology"/>
<feature type="compositionally biased region" description="Low complexity" evidence="7">
    <location>
        <begin position="448"/>
        <end position="463"/>
    </location>
</feature>
<feature type="compositionally biased region" description="Basic and acidic residues" evidence="7">
    <location>
        <begin position="276"/>
        <end position="289"/>
    </location>
</feature>
<evidence type="ECO:0000259" key="8">
    <source>
        <dbReference type="PROSITE" id="PS51462"/>
    </source>
</evidence>
<feature type="region of interest" description="Disordered" evidence="7">
    <location>
        <begin position="439"/>
        <end position="478"/>
    </location>
</feature>
<feature type="compositionally biased region" description="Low complexity" evidence="7">
    <location>
        <begin position="708"/>
        <end position="720"/>
    </location>
</feature>
<evidence type="ECO:0000313" key="10">
    <source>
        <dbReference type="Proteomes" id="UP000054408"/>
    </source>
</evidence>
<protein>
    <recommendedName>
        <fullName evidence="4">isopentenyl-diphosphate Delta-isomerase</fullName>
        <ecNumber evidence="4">5.3.3.2</ecNumber>
    </recommendedName>
</protein>
<feature type="compositionally biased region" description="Polar residues" evidence="7">
    <location>
        <begin position="366"/>
        <end position="378"/>
    </location>
</feature>
<evidence type="ECO:0000313" key="9">
    <source>
        <dbReference type="EMBL" id="KNC52490.1"/>
    </source>
</evidence>
<dbReference type="STRING" id="461836.A0A0L0DJU3"/>
<feature type="region of interest" description="Disordered" evidence="7">
    <location>
        <begin position="566"/>
        <end position="587"/>
    </location>
</feature>